<dbReference type="AlphaFoldDB" id="A0A656QFD7"/>
<proteinExistence type="predicted"/>
<comment type="caution">
    <text evidence="5">The sequence shown here is derived from an EMBL/GenBank/DDBJ whole genome shotgun (WGS) entry which is preliminary data.</text>
</comment>
<evidence type="ECO:0000259" key="4">
    <source>
        <dbReference type="Pfam" id="PF05175"/>
    </source>
</evidence>
<dbReference type="GO" id="GO:0032259">
    <property type="term" value="P:methylation"/>
    <property type="evidence" value="ECO:0007669"/>
    <property type="project" value="UniProtKB-KW"/>
</dbReference>
<feature type="region of interest" description="Disordered" evidence="3">
    <location>
        <begin position="435"/>
        <end position="457"/>
    </location>
</feature>
<dbReference type="GO" id="GO:0008170">
    <property type="term" value="F:N-methyltransferase activity"/>
    <property type="evidence" value="ECO:0007669"/>
    <property type="project" value="UniProtKB-ARBA"/>
</dbReference>
<keyword evidence="6" id="KW-1185">Reference proteome</keyword>
<sequence>MSNFSATYSPEDNKLRLYSPHRLDEALYQRVSSEGFRFAPKQDLFVAPMWTPSREDLLLELCGEIGDEDTSLVDRAEERADRFDGYSENRAREGDAAYSNVQSITEHIPLGQPILVGHHSERRARRDAERIEAGMRRAVNAWETSEYWTRRAKGALAHAKYKERPDVRHRRIKGLESDRRKYQKEIDNAQKFTKLWSKPELTHEQAKAIAGYDHLYFKVDGQVTSLYTMLCAEGADIEQLRDRALKAHARTIAFYGRWIAHVDNRLAYERAMLGEAGGIAADKFDIAVGGRVLVRDEWLVVHRVNKAGGRINSLTTSSPRVVSWSSRWKVAIEEVKDYRAPDPVDAAAVAQKAKLAPLVNYPGEGFVEMTNDEWKKRNEDGKSIRKIAATAEHGAYRVRRALVSDAGYALKQVFITDAKRVERPAPASAAPVEIERQAEPSATIQPSPAQVPEDDDRGAKLRQLRDQLREGVQVVSAPQLFPTPAETAGRMVDEADIQPGEHVGEFSAGTGRILSAVSEAIDFSQIQVTAVEINQGLARALEARYPAARVLNADFMECGPELGAFDKIIINPPFANGQDIAHISRALGFLKPGGRLVAICANGPRQQEKLRPLVEEHGGLWEELPDGAFEESGTRVRTVLLTLEL</sequence>
<keyword evidence="1 5" id="KW-0489">Methyltransferase</keyword>
<dbReference type="GO" id="GO:0008757">
    <property type="term" value="F:S-adenosylmethionine-dependent methyltransferase activity"/>
    <property type="evidence" value="ECO:0007669"/>
    <property type="project" value="UniProtKB-ARBA"/>
</dbReference>
<gene>
    <name evidence="5" type="ORF">BG60_11120</name>
</gene>
<dbReference type="PROSITE" id="PS00092">
    <property type="entry name" value="N6_MTASE"/>
    <property type="match status" value="1"/>
</dbReference>
<dbReference type="InterPro" id="IPR021944">
    <property type="entry name" value="DUF3560"/>
</dbReference>
<dbReference type="Pfam" id="PF05175">
    <property type="entry name" value="MTS"/>
    <property type="match status" value="1"/>
</dbReference>
<dbReference type="InterPro" id="IPR007848">
    <property type="entry name" value="Small_mtfrase_dom"/>
</dbReference>
<dbReference type="RefSeq" id="WP_033537242.1">
    <property type="nucleotide sequence ID" value="NZ_JFHD01000018.1"/>
</dbReference>
<keyword evidence="5" id="KW-0808">Transferase</keyword>
<protein>
    <submittedName>
        <fullName evidence="5">Methyltransferase type 11</fullName>
    </submittedName>
</protein>
<accession>A0A656QFD7</accession>
<dbReference type="Pfam" id="PF12083">
    <property type="entry name" value="DUF3560"/>
    <property type="match status" value="1"/>
</dbReference>
<dbReference type="EMBL" id="JFHD01000018">
    <property type="protein sequence ID" value="KDR28477.1"/>
    <property type="molecule type" value="Genomic_DNA"/>
</dbReference>
<organism evidence="5 6">
    <name type="scientific">Caballeronia zhejiangensis</name>
    <dbReference type="NCBI Taxonomy" id="871203"/>
    <lineage>
        <taxon>Bacteria</taxon>
        <taxon>Pseudomonadati</taxon>
        <taxon>Pseudomonadota</taxon>
        <taxon>Betaproteobacteria</taxon>
        <taxon>Burkholderiales</taxon>
        <taxon>Burkholderiaceae</taxon>
        <taxon>Caballeronia</taxon>
    </lineage>
</organism>
<dbReference type="Proteomes" id="UP000027451">
    <property type="component" value="Unassembled WGS sequence"/>
</dbReference>
<dbReference type="OrthoDB" id="32195at2"/>
<name>A0A656QFD7_9BURK</name>
<evidence type="ECO:0000256" key="1">
    <source>
        <dbReference type="ARBA" id="ARBA00022603"/>
    </source>
</evidence>
<evidence type="ECO:0000256" key="2">
    <source>
        <dbReference type="ARBA" id="ARBA00022691"/>
    </source>
</evidence>
<evidence type="ECO:0000313" key="5">
    <source>
        <dbReference type="EMBL" id="KDR28477.1"/>
    </source>
</evidence>
<evidence type="ECO:0000313" key="6">
    <source>
        <dbReference type="Proteomes" id="UP000027451"/>
    </source>
</evidence>
<dbReference type="InterPro" id="IPR029063">
    <property type="entry name" value="SAM-dependent_MTases_sf"/>
</dbReference>
<keyword evidence="2" id="KW-0949">S-adenosyl-L-methionine</keyword>
<dbReference type="GO" id="GO:0003676">
    <property type="term" value="F:nucleic acid binding"/>
    <property type="evidence" value="ECO:0007669"/>
    <property type="project" value="InterPro"/>
</dbReference>
<evidence type="ECO:0000256" key="3">
    <source>
        <dbReference type="SAM" id="MobiDB-lite"/>
    </source>
</evidence>
<dbReference type="InterPro" id="IPR002052">
    <property type="entry name" value="DNA_methylase_N6_adenine_CS"/>
</dbReference>
<dbReference type="SUPFAM" id="SSF53335">
    <property type="entry name" value="S-adenosyl-L-methionine-dependent methyltransferases"/>
    <property type="match status" value="1"/>
</dbReference>
<feature type="domain" description="Methyltransferase small" evidence="4">
    <location>
        <begin position="502"/>
        <end position="613"/>
    </location>
</feature>
<reference evidence="5 6" key="1">
    <citation type="submission" date="2014-03" db="EMBL/GenBank/DDBJ databases">
        <title>Draft Genome Sequences of Four Burkholderia Strains.</title>
        <authorList>
            <person name="Liu X.Y."/>
            <person name="Li C.X."/>
            <person name="Xu J.H."/>
        </authorList>
    </citation>
    <scope>NUCLEOTIDE SEQUENCE [LARGE SCALE GENOMIC DNA]</scope>
    <source>
        <strain evidence="5 6">OP-1</strain>
    </source>
</reference>
<dbReference type="Gene3D" id="3.40.50.150">
    <property type="entry name" value="Vaccinia Virus protein VP39"/>
    <property type="match status" value="1"/>
</dbReference>
<dbReference type="CDD" id="cd02440">
    <property type="entry name" value="AdoMet_MTases"/>
    <property type="match status" value="1"/>
</dbReference>